<keyword evidence="1" id="KW-0175">Coiled coil</keyword>
<evidence type="ECO:0000256" key="2">
    <source>
        <dbReference type="SAM" id="Phobius"/>
    </source>
</evidence>
<feature type="coiled-coil region" evidence="1">
    <location>
        <begin position="49"/>
        <end position="100"/>
    </location>
</feature>
<name>A0ABP8CCB9_9FLAO</name>
<keyword evidence="2" id="KW-0472">Membrane</keyword>
<evidence type="ECO:0000313" key="3">
    <source>
        <dbReference type="EMBL" id="GAA4237503.1"/>
    </source>
</evidence>
<keyword evidence="4" id="KW-1185">Reference proteome</keyword>
<dbReference type="Proteomes" id="UP001501496">
    <property type="component" value="Unassembled WGS sequence"/>
</dbReference>
<organism evidence="3 4">
    <name type="scientific">Postechiella marina</name>
    <dbReference type="NCBI Taxonomy" id="943941"/>
    <lineage>
        <taxon>Bacteria</taxon>
        <taxon>Pseudomonadati</taxon>
        <taxon>Bacteroidota</taxon>
        <taxon>Flavobacteriia</taxon>
        <taxon>Flavobacteriales</taxon>
        <taxon>Flavobacteriaceae</taxon>
        <taxon>Postechiella</taxon>
    </lineage>
</organism>
<sequence length="346" mass="40491">MDIYSKYADLLAENEVLMKVILVLFCILLLVIIRNWYNLYKKRSFRKKNKKLTKQLEASQLVLSNYDKEIQKIASLEDKLSNKHTEVFALQQEIEDYKEKFYASLSEKDREIAQQKEAISHQQKAYERYVNYKNVEANNTRLGAHFIKNVISQIYDDLEEAEDSYKSFLGIPFKNKNTKSKLPSLKALKSIFKLLDYNVSALNKEKTSIKEELEHIEMFLDLIQYLKPNTKIDLKNMLTKAQQKHIEIKPTLFFPFVENALKHGSLNEEASFISIVLKENPNKQLSYCLVNSAEQRFEQEEKMTQSSNFGLNALQQLLDAYYPNSTLEHKTLPNQQYLSELTLSLN</sequence>
<protein>
    <submittedName>
        <fullName evidence="3">Uncharacterized protein</fullName>
    </submittedName>
</protein>
<reference evidence="4" key="1">
    <citation type="journal article" date="2019" name="Int. J. Syst. Evol. Microbiol.">
        <title>The Global Catalogue of Microorganisms (GCM) 10K type strain sequencing project: providing services to taxonomists for standard genome sequencing and annotation.</title>
        <authorList>
            <consortium name="The Broad Institute Genomics Platform"/>
            <consortium name="The Broad Institute Genome Sequencing Center for Infectious Disease"/>
            <person name="Wu L."/>
            <person name="Ma J."/>
        </authorList>
    </citation>
    <scope>NUCLEOTIDE SEQUENCE [LARGE SCALE GENOMIC DNA]</scope>
    <source>
        <strain evidence="4">JCM 17630</strain>
    </source>
</reference>
<evidence type="ECO:0000256" key="1">
    <source>
        <dbReference type="SAM" id="Coils"/>
    </source>
</evidence>
<comment type="caution">
    <text evidence="3">The sequence shown here is derived from an EMBL/GenBank/DDBJ whole genome shotgun (WGS) entry which is preliminary data.</text>
</comment>
<accession>A0ABP8CCB9</accession>
<proteinExistence type="predicted"/>
<dbReference type="EMBL" id="BAABCA010000005">
    <property type="protein sequence ID" value="GAA4237503.1"/>
    <property type="molecule type" value="Genomic_DNA"/>
</dbReference>
<keyword evidence="2" id="KW-1133">Transmembrane helix</keyword>
<evidence type="ECO:0000313" key="4">
    <source>
        <dbReference type="Proteomes" id="UP001501496"/>
    </source>
</evidence>
<gene>
    <name evidence="3" type="ORF">GCM10022291_24440</name>
</gene>
<feature type="transmembrane region" description="Helical" evidence="2">
    <location>
        <begin position="16"/>
        <end position="37"/>
    </location>
</feature>
<keyword evidence="2" id="KW-0812">Transmembrane</keyword>
<dbReference type="RefSeq" id="WP_344788547.1">
    <property type="nucleotide sequence ID" value="NZ_BAABCA010000005.1"/>
</dbReference>